<dbReference type="PANTHER" id="PTHR43537:SF24">
    <property type="entry name" value="GLUCONATE OPERON TRANSCRIPTIONAL REPRESSOR"/>
    <property type="match status" value="1"/>
</dbReference>
<feature type="domain" description="HTH gntR-type" evidence="5">
    <location>
        <begin position="11"/>
        <end position="78"/>
    </location>
</feature>
<dbReference type="SMART" id="SM00895">
    <property type="entry name" value="FCD"/>
    <property type="match status" value="1"/>
</dbReference>
<organism evidence="6 7">
    <name type="scientific">Streptomyces cinereospinus</name>
    <dbReference type="NCBI Taxonomy" id="285561"/>
    <lineage>
        <taxon>Bacteria</taxon>
        <taxon>Bacillati</taxon>
        <taxon>Actinomycetota</taxon>
        <taxon>Actinomycetes</taxon>
        <taxon>Kitasatosporales</taxon>
        <taxon>Streptomycetaceae</taxon>
        <taxon>Streptomyces</taxon>
    </lineage>
</organism>
<evidence type="ECO:0000313" key="6">
    <source>
        <dbReference type="EMBL" id="MFB9467027.1"/>
    </source>
</evidence>
<dbReference type="PANTHER" id="PTHR43537">
    <property type="entry name" value="TRANSCRIPTIONAL REGULATOR, GNTR FAMILY"/>
    <property type="match status" value="1"/>
</dbReference>
<dbReference type="SUPFAM" id="SSF46785">
    <property type="entry name" value="Winged helix' DNA-binding domain"/>
    <property type="match status" value="1"/>
</dbReference>
<dbReference type="SUPFAM" id="SSF48008">
    <property type="entry name" value="GntR ligand-binding domain-like"/>
    <property type="match status" value="1"/>
</dbReference>
<evidence type="ECO:0000256" key="2">
    <source>
        <dbReference type="ARBA" id="ARBA00023125"/>
    </source>
</evidence>
<dbReference type="RefSeq" id="WP_381350129.1">
    <property type="nucleotide sequence ID" value="NZ_JBHMCY010000087.1"/>
</dbReference>
<evidence type="ECO:0000259" key="5">
    <source>
        <dbReference type="PROSITE" id="PS50949"/>
    </source>
</evidence>
<accession>A0ABV5N9X1</accession>
<dbReference type="Pfam" id="PF00392">
    <property type="entry name" value="GntR"/>
    <property type="match status" value="1"/>
</dbReference>
<name>A0ABV5N9X1_9ACTN</name>
<protein>
    <submittedName>
        <fullName evidence="6">GntR family transcriptional regulator</fullName>
    </submittedName>
</protein>
<reference evidence="6 7" key="1">
    <citation type="submission" date="2024-09" db="EMBL/GenBank/DDBJ databases">
        <authorList>
            <person name="Sun Q."/>
            <person name="Mori K."/>
        </authorList>
    </citation>
    <scope>NUCLEOTIDE SEQUENCE [LARGE SCALE GENOMIC DNA]</scope>
    <source>
        <strain evidence="6 7">JCM 6917</strain>
    </source>
</reference>
<dbReference type="EMBL" id="JBHMCY010000087">
    <property type="protein sequence ID" value="MFB9467027.1"/>
    <property type="molecule type" value="Genomic_DNA"/>
</dbReference>
<keyword evidence="7" id="KW-1185">Reference proteome</keyword>
<dbReference type="Proteomes" id="UP001589709">
    <property type="component" value="Unassembled WGS sequence"/>
</dbReference>
<evidence type="ECO:0000256" key="4">
    <source>
        <dbReference type="SAM" id="MobiDB-lite"/>
    </source>
</evidence>
<keyword evidence="2" id="KW-0238">DNA-binding</keyword>
<dbReference type="CDD" id="cd07377">
    <property type="entry name" value="WHTH_GntR"/>
    <property type="match status" value="1"/>
</dbReference>
<dbReference type="InterPro" id="IPR000524">
    <property type="entry name" value="Tscrpt_reg_HTH_GntR"/>
</dbReference>
<dbReference type="Gene3D" id="1.20.120.530">
    <property type="entry name" value="GntR ligand-binding domain-like"/>
    <property type="match status" value="1"/>
</dbReference>
<evidence type="ECO:0000313" key="7">
    <source>
        <dbReference type="Proteomes" id="UP001589709"/>
    </source>
</evidence>
<dbReference type="InterPro" id="IPR036390">
    <property type="entry name" value="WH_DNA-bd_sf"/>
</dbReference>
<keyword evidence="3" id="KW-0804">Transcription</keyword>
<dbReference type="InterPro" id="IPR036388">
    <property type="entry name" value="WH-like_DNA-bd_sf"/>
</dbReference>
<evidence type="ECO:0000256" key="3">
    <source>
        <dbReference type="ARBA" id="ARBA00023163"/>
    </source>
</evidence>
<gene>
    <name evidence="6" type="ORF">ACFF45_31145</name>
</gene>
<dbReference type="InterPro" id="IPR011711">
    <property type="entry name" value="GntR_C"/>
</dbReference>
<dbReference type="PROSITE" id="PS50949">
    <property type="entry name" value="HTH_GNTR"/>
    <property type="match status" value="1"/>
</dbReference>
<dbReference type="InterPro" id="IPR008920">
    <property type="entry name" value="TF_FadR/GntR_C"/>
</dbReference>
<dbReference type="SMART" id="SM00345">
    <property type="entry name" value="HTH_GNTR"/>
    <property type="match status" value="1"/>
</dbReference>
<keyword evidence="1" id="KW-0805">Transcription regulation</keyword>
<evidence type="ECO:0000256" key="1">
    <source>
        <dbReference type="ARBA" id="ARBA00023015"/>
    </source>
</evidence>
<dbReference type="Gene3D" id="1.10.10.10">
    <property type="entry name" value="Winged helix-like DNA-binding domain superfamily/Winged helix DNA-binding domain"/>
    <property type="match status" value="1"/>
</dbReference>
<feature type="region of interest" description="Disordered" evidence="4">
    <location>
        <begin position="174"/>
        <end position="193"/>
    </location>
</feature>
<sequence>MKRPLQPIDSRSIPELVTTELRRSIVSGDLAPGETFSLRKIAAMLDVSFIPVREAVRNLEGEGLVITRPGRSACVAPLHLEDLQGIYRLRRNLEPDLAARSSVQITDAALDRLQAQAEDFGHERHTIQTVYDAHHAFHAALLAPAATAWDMRVLNSLWRAAERYIRIGFSKLDPDPQDKSRRQHAHEGLIDTFRRRDPEAVSEAVLVHLTRNEAAALRALADEPGATGT</sequence>
<comment type="caution">
    <text evidence="6">The sequence shown here is derived from an EMBL/GenBank/DDBJ whole genome shotgun (WGS) entry which is preliminary data.</text>
</comment>
<dbReference type="Pfam" id="PF07729">
    <property type="entry name" value="FCD"/>
    <property type="match status" value="1"/>
</dbReference>
<proteinExistence type="predicted"/>